<evidence type="ECO:0000313" key="2">
    <source>
        <dbReference type="EMBL" id="KAG0250357.1"/>
    </source>
</evidence>
<reference evidence="2" key="1">
    <citation type="journal article" date="2020" name="Fungal Divers.">
        <title>Resolving the Mortierellaceae phylogeny through synthesis of multi-gene phylogenetics and phylogenomics.</title>
        <authorList>
            <person name="Vandepol N."/>
            <person name="Liber J."/>
            <person name="Desiro A."/>
            <person name="Na H."/>
            <person name="Kennedy M."/>
            <person name="Barry K."/>
            <person name="Grigoriev I.V."/>
            <person name="Miller A.N."/>
            <person name="O'Donnell K."/>
            <person name="Stajich J.E."/>
            <person name="Bonito G."/>
        </authorList>
    </citation>
    <scope>NUCLEOTIDE SEQUENCE</scope>
    <source>
        <strain evidence="2">NRRL 28262</strain>
    </source>
</reference>
<comment type="caution">
    <text evidence="2">The sequence shown here is derived from an EMBL/GenBank/DDBJ whole genome shotgun (WGS) entry which is preliminary data.</text>
</comment>
<accession>A0AAD4D0B8</accession>
<feature type="compositionally biased region" description="Polar residues" evidence="1">
    <location>
        <begin position="14"/>
        <end position="33"/>
    </location>
</feature>
<name>A0AAD4D0B8_9FUNG</name>
<evidence type="ECO:0000313" key="3">
    <source>
        <dbReference type="Proteomes" id="UP001194580"/>
    </source>
</evidence>
<dbReference type="Proteomes" id="UP001194580">
    <property type="component" value="Unassembled WGS sequence"/>
</dbReference>
<evidence type="ECO:0000256" key="1">
    <source>
        <dbReference type="SAM" id="MobiDB-lite"/>
    </source>
</evidence>
<dbReference type="AlphaFoldDB" id="A0AAD4D0B8"/>
<dbReference type="EMBL" id="JAAAIL010003489">
    <property type="protein sequence ID" value="KAG0250357.1"/>
    <property type="molecule type" value="Genomic_DNA"/>
</dbReference>
<protein>
    <submittedName>
        <fullName evidence="2">Uncharacterized protein</fullName>
    </submittedName>
</protein>
<feature type="region of interest" description="Disordered" evidence="1">
    <location>
        <begin position="1"/>
        <end position="37"/>
    </location>
</feature>
<keyword evidence="3" id="KW-1185">Reference proteome</keyword>
<proteinExistence type="predicted"/>
<gene>
    <name evidence="2" type="ORF">BGZ95_007217</name>
</gene>
<sequence>CFGGDGPDPRSEPQAATTQPEAINVPSGGSSPSRLPCRTIGKETFCDGIKK</sequence>
<feature type="non-terminal residue" evidence="2">
    <location>
        <position position="1"/>
    </location>
</feature>
<organism evidence="2 3">
    <name type="scientific">Linnemannia exigua</name>
    <dbReference type="NCBI Taxonomy" id="604196"/>
    <lineage>
        <taxon>Eukaryota</taxon>
        <taxon>Fungi</taxon>
        <taxon>Fungi incertae sedis</taxon>
        <taxon>Mucoromycota</taxon>
        <taxon>Mortierellomycotina</taxon>
        <taxon>Mortierellomycetes</taxon>
        <taxon>Mortierellales</taxon>
        <taxon>Mortierellaceae</taxon>
        <taxon>Linnemannia</taxon>
    </lineage>
</organism>